<evidence type="ECO:0000256" key="6">
    <source>
        <dbReference type="ARBA" id="ARBA00022989"/>
    </source>
</evidence>
<protein>
    <submittedName>
        <fullName evidence="10">BCCT family transporter</fullName>
    </submittedName>
</protein>
<organism evidence="10 11">
    <name type="scientific">Brachybacterium paraconglomeratum</name>
    <dbReference type="NCBI Taxonomy" id="173362"/>
    <lineage>
        <taxon>Bacteria</taxon>
        <taxon>Bacillati</taxon>
        <taxon>Actinomycetota</taxon>
        <taxon>Actinomycetes</taxon>
        <taxon>Micrococcales</taxon>
        <taxon>Dermabacteraceae</taxon>
        <taxon>Brachybacterium</taxon>
    </lineage>
</organism>
<dbReference type="GO" id="GO:0005886">
    <property type="term" value="C:plasma membrane"/>
    <property type="evidence" value="ECO:0007669"/>
    <property type="project" value="UniProtKB-SubCell"/>
</dbReference>
<evidence type="ECO:0000313" key="10">
    <source>
        <dbReference type="EMBL" id="HJF48408.1"/>
    </source>
</evidence>
<evidence type="ECO:0000256" key="8">
    <source>
        <dbReference type="SAM" id="MobiDB-lite"/>
    </source>
</evidence>
<reference evidence="10" key="2">
    <citation type="submission" date="2021-09" db="EMBL/GenBank/DDBJ databases">
        <authorList>
            <person name="Gilroy R."/>
        </authorList>
    </citation>
    <scope>NUCLEOTIDE SEQUENCE</scope>
    <source>
        <strain evidence="10">1647</strain>
    </source>
</reference>
<keyword evidence="3" id="KW-0813">Transport</keyword>
<dbReference type="GO" id="GO:0022857">
    <property type="term" value="F:transmembrane transporter activity"/>
    <property type="evidence" value="ECO:0007669"/>
    <property type="project" value="InterPro"/>
</dbReference>
<evidence type="ECO:0000256" key="9">
    <source>
        <dbReference type="SAM" id="Phobius"/>
    </source>
</evidence>
<feature type="transmembrane region" description="Helical" evidence="9">
    <location>
        <begin position="34"/>
        <end position="50"/>
    </location>
</feature>
<dbReference type="Proteomes" id="UP000775129">
    <property type="component" value="Unassembled WGS sequence"/>
</dbReference>
<keyword evidence="7 9" id="KW-0472">Membrane</keyword>
<dbReference type="PANTHER" id="PTHR30047">
    <property type="entry name" value="HIGH-AFFINITY CHOLINE TRANSPORT PROTEIN-RELATED"/>
    <property type="match status" value="1"/>
</dbReference>
<accession>A0A921GM14</accession>
<comment type="similarity">
    <text evidence="2">Belongs to the BCCT transporter (TC 2.A.15) family.</text>
</comment>
<dbReference type="AlphaFoldDB" id="A0A921GM14"/>
<feature type="transmembrane region" description="Helical" evidence="9">
    <location>
        <begin position="62"/>
        <end position="82"/>
    </location>
</feature>
<gene>
    <name evidence="10" type="ORF">K8W24_01210</name>
</gene>
<comment type="caution">
    <text evidence="10">The sequence shown here is derived from an EMBL/GenBank/DDBJ whole genome shotgun (WGS) entry which is preliminary data.</text>
</comment>
<comment type="subcellular location">
    <subcellularLocation>
        <location evidence="1">Cell membrane</location>
        <topology evidence="1">Multi-pass membrane protein</topology>
    </subcellularLocation>
</comment>
<evidence type="ECO:0000256" key="1">
    <source>
        <dbReference type="ARBA" id="ARBA00004651"/>
    </source>
</evidence>
<name>A0A921GM14_9MICO</name>
<proteinExistence type="inferred from homology"/>
<dbReference type="PANTHER" id="PTHR30047:SF7">
    <property type="entry name" value="HIGH-AFFINITY CHOLINE TRANSPORT PROTEIN"/>
    <property type="match status" value="1"/>
</dbReference>
<keyword evidence="5 9" id="KW-0812">Transmembrane</keyword>
<evidence type="ECO:0000256" key="2">
    <source>
        <dbReference type="ARBA" id="ARBA00005658"/>
    </source>
</evidence>
<sequence>ILAIFFITAADSASVVMGILTTRGSQNPPKLVVVFWGMVMGGIALVMLLLGDETALEGLQSLVIITAVPFAIIVLLLIIAWFRELNTDPRTLREKYADTALRNAIVTGVDKYDDDFELHVVPSEPGTGAGAGVESTHSDYTDWYQRTDEDGEPVGYDFETDTWADGWEPDDADDGGADTGGADADSAGSAPTDPDDTAAGDGGTDTRRSES</sequence>
<evidence type="ECO:0000313" key="11">
    <source>
        <dbReference type="Proteomes" id="UP000775129"/>
    </source>
</evidence>
<evidence type="ECO:0000256" key="4">
    <source>
        <dbReference type="ARBA" id="ARBA00022475"/>
    </source>
</evidence>
<keyword evidence="6 9" id="KW-1133">Transmembrane helix</keyword>
<evidence type="ECO:0000256" key="3">
    <source>
        <dbReference type="ARBA" id="ARBA00022448"/>
    </source>
</evidence>
<feature type="non-terminal residue" evidence="10">
    <location>
        <position position="1"/>
    </location>
</feature>
<keyword evidence="4" id="KW-1003">Cell membrane</keyword>
<dbReference type="EMBL" id="DYWO01000041">
    <property type="protein sequence ID" value="HJF48408.1"/>
    <property type="molecule type" value="Genomic_DNA"/>
</dbReference>
<feature type="compositionally biased region" description="Acidic residues" evidence="8">
    <location>
        <begin position="158"/>
        <end position="176"/>
    </location>
</feature>
<dbReference type="InterPro" id="IPR000060">
    <property type="entry name" value="BCCT_transptr"/>
</dbReference>
<reference evidence="10" key="1">
    <citation type="journal article" date="2021" name="PeerJ">
        <title>Extensive microbial diversity within the chicken gut microbiome revealed by metagenomics and culture.</title>
        <authorList>
            <person name="Gilroy R."/>
            <person name="Ravi A."/>
            <person name="Getino M."/>
            <person name="Pursley I."/>
            <person name="Horton D.L."/>
            <person name="Alikhan N.F."/>
            <person name="Baker D."/>
            <person name="Gharbi K."/>
            <person name="Hall N."/>
            <person name="Watson M."/>
            <person name="Adriaenssens E.M."/>
            <person name="Foster-Nyarko E."/>
            <person name="Jarju S."/>
            <person name="Secka A."/>
            <person name="Antonio M."/>
            <person name="Oren A."/>
            <person name="Chaudhuri R.R."/>
            <person name="La Ragione R."/>
            <person name="Hildebrand F."/>
            <person name="Pallen M.J."/>
        </authorList>
    </citation>
    <scope>NUCLEOTIDE SEQUENCE</scope>
    <source>
        <strain evidence="10">1647</strain>
    </source>
</reference>
<feature type="compositionally biased region" description="Low complexity" evidence="8">
    <location>
        <begin position="180"/>
        <end position="192"/>
    </location>
</feature>
<evidence type="ECO:0000256" key="7">
    <source>
        <dbReference type="ARBA" id="ARBA00023136"/>
    </source>
</evidence>
<dbReference type="Pfam" id="PF02028">
    <property type="entry name" value="BCCT"/>
    <property type="match status" value="1"/>
</dbReference>
<evidence type="ECO:0000256" key="5">
    <source>
        <dbReference type="ARBA" id="ARBA00022692"/>
    </source>
</evidence>
<feature type="region of interest" description="Disordered" evidence="8">
    <location>
        <begin position="144"/>
        <end position="211"/>
    </location>
</feature>